<keyword evidence="3" id="KW-0805">Transcription regulation</keyword>
<feature type="compositionally biased region" description="Polar residues" evidence="6">
    <location>
        <begin position="1"/>
        <end position="15"/>
    </location>
</feature>
<dbReference type="STRING" id="933852.A0A0C3ADU8"/>
<feature type="domain" description="Zn(2)-C6 fungal-type" evidence="7">
    <location>
        <begin position="78"/>
        <end position="107"/>
    </location>
</feature>
<feature type="region of interest" description="Disordered" evidence="6">
    <location>
        <begin position="110"/>
        <end position="137"/>
    </location>
</feature>
<dbReference type="InterPro" id="IPR001138">
    <property type="entry name" value="Zn2Cys6_DnaBD"/>
</dbReference>
<dbReference type="Pfam" id="PF00172">
    <property type="entry name" value="Zn_clus"/>
    <property type="match status" value="1"/>
</dbReference>
<dbReference type="GO" id="GO:0006351">
    <property type="term" value="P:DNA-templated transcription"/>
    <property type="evidence" value="ECO:0007669"/>
    <property type="project" value="InterPro"/>
</dbReference>
<dbReference type="PROSITE" id="PS50048">
    <property type="entry name" value="ZN2_CY6_FUNGAL_2"/>
    <property type="match status" value="1"/>
</dbReference>
<protein>
    <recommendedName>
        <fullName evidence="7">Zn(2)-C6 fungal-type domain-containing protein</fullName>
    </recommendedName>
</protein>
<keyword evidence="4" id="KW-0804">Transcription</keyword>
<dbReference type="OrthoDB" id="2123952at2759"/>
<reference evidence="9" key="2">
    <citation type="submission" date="2015-01" db="EMBL/GenBank/DDBJ databases">
        <title>Evolutionary Origins and Diversification of the Mycorrhizal Mutualists.</title>
        <authorList>
            <consortium name="DOE Joint Genome Institute"/>
            <consortium name="Mycorrhizal Genomics Consortium"/>
            <person name="Kohler A."/>
            <person name="Kuo A."/>
            <person name="Nagy L.G."/>
            <person name="Floudas D."/>
            <person name="Copeland A."/>
            <person name="Barry K.W."/>
            <person name="Cichocki N."/>
            <person name="Veneault-Fourrey C."/>
            <person name="LaButti K."/>
            <person name="Lindquist E.A."/>
            <person name="Lipzen A."/>
            <person name="Lundell T."/>
            <person name="Morin E."/>
            <person name="Murat C."/>
            <person name="Riley R."/>
            <person name="Ohm R."/>
            <person name="Sun H."/>
            <person name="Tunlid A."/>
            <person name="Henrissat B."/>
            <person name="Grigoriev I.V."/>
            <person name="Hibbett D.S."/>
            <person name="Martin F."/>
        </authorList>
    </citation>
    <scope>NUCLEOTIDE SEQUENCE [LARGE SCALE GENOMIC DNA]</scope>
    <source>
        <strain evidence="9">MAFF 305830</strain>
    </source>
</reference>
<keyword evidence="5" id="KW-0539">Nucleus</keyword>
<dbReference type="Gene3D" id="4.10.240.10">
    <property type="entry name" value="Zn(2)-C6 fungal-type DNA-binding domain"/>
    <property type="match status" value="1"/>
</dbReference>
<dbReference type="PANTHER" id="PTHR47338">
    <property type="entry name" value="ZN(II)2CYS6 TRANSCRIPTION FACTOR (EUROFUNG)-RELATED"/>
    <property type="match status" value="1"/>
</dbReference>
<dbReference type="HOGENOM" id="CLU_353418_0_0_1"/>
<dbReference type="GO" id="GO:0000981">
    <property type="term" value="F:DNA-binding transcription factor activity, RNA polymerase II-specific"/>
    <property type="evidence" value="ECO:0007669"/>
    <property type="project" value="InterPro"/>
</dbReference>
<dbReference type="InterPro" id="IPR007219">
    <property type="entry name" value="XnlR_reg_dom"/>
</dbReference>
<dbReference type="SUPFAM" id="SSF57701">
    <property type="entry name" value="Zn2/Cys6 DNA-binding domain"/>
    <property type="match status" value="1"/>
</dbReference>
<evidence type="ECO:0000256" key="2">
    <source>
        <dbReference type="ARBA" id="ARBA00022723"/>
    </source>
</evidence>
<comment type="subcellular location">
    <subcellularLocation>
        <location evidence="1">Nucleus</location>
    </subcellularLocation>
</comment>
<gene>
    <name evidence="8" type="ORF">M408DRAFT_278207</name>
</gene>
<evidence type="ECO:0000256" key="3">
    <source>
        <dbReference type="ARBA" id="ARBA00023015"/>
    </source>
</evidence>
<evidence type="ECO:0000256" key="1">
    <source>
        <dbReference type="ARBA" id="ARBA00004123"/>
    </source>
</evidence>
<reference evidence="8 9" key="1">
    <citation type="submission" date="2014-04" db="EMBL/GenBank/DDBJ databases">
        <authorList>
            <consortium name="DOE Joint Genome Institute"/>
            <person name="Kuo A."/>
            <person name="Zuccaro A."/>
            <person name="Kohler A."/>
            <person name="Nagy L.G."/>
            <person name="Floudas D."/>
            <person name="Copeland A."/>
            <person name="Barry K.W."/>
            <person name="Cichocki N."/>
            <person name="Veneault-Fourrey C."/>
            <person name="LaButti K."/>
            <person name="Lindquist E.A."/>
            <person name="Lipzen A."/>
            <person name="Lundell T."/>
            <person name="Morin E."/>
            <person name="Murat C."/>
            <person name="Sun H."/>
            <person name="Tunlid A."/>
            <person name="Henrissat B."/>
            <person name="Grigoriev I.V."/>
            <person name="Hibbett D.S."/>
            <person name="Martin F."/>
            <person name="Nordberg H.P."/>
            <person name="Cantor M.N."/>
            <person name="Hua S.X."/>
        </authorList>
    </citation>
    <scope>NUCLEOTIDE SEQUENCE [LARGE SCALE GENOMIC DNA]</scope>
    <source>
        <strain evidence="8 9">MAFF 305830</strain>
    </source>
</reference>
<dbReference type="PANTHER" id="PTHR47338:SF5">
    <property type="entry name" value="ZN(II)2CYS6 TRANSCRIPTION FACTOR (EUROFUNG)"/>
    <property type="match status" value="1"/>
</dbReference>
<evidence type="ECO:0000259" key="7">
    <source>
        <dbReference type="PROSITE" id="PS50048"/>
    </source>
</evidence>
<dbReference type="InterPro" id="IPR050815">
    <property type="entry name" value="TF_fung"/>
</dbReference>
<name>A0A0C3ADU8_SERVB</name>
<proteinExistence type="predicted"/>
<dbReference type="Proteomes" id="UP000054097">
    <property type="component" value="Unassembled WGS sequence"/>
</dbReference>
<evidence type="ECO:0000256" key="5">
    <source>
        <dbReference type="ARBA" id="ARBA00023242"/>
    </source>
</evidence>
<accession>A0A0C3ADU8</accession>
<feature type="region of interest" description="Disordered" evidence="6">
    <location>
        <begin position="1"/>
        <end position="72"/>
    </location>
</feature>
<sequence length="795" mass="87938">MDMSQQQHTSNSPSHVASYIDAREHSPPQTPLSPTSPTQTFHNASQMDGYTHHPAFPAPNPNITSPAKPGKRKRLAKACDACHRSKRRCDGTSPCSNCDFAGKPCTYTDPSGRAVAPPRTRSVDLRPGQLDGWPYPNRASNAVELERSLRPTTPVPTILDPSPSPLDAAVTRELVNLFFAHCHPVTLIIHRSSFLNDLSRSQVPTYLLLAVFALAAPYSLQSSIRTGTSPSWHAGEQFASQAVNMILGTERTSNSSNTFDSLRIRPCLELAQALCLLQAHDGVMRRPGEPNRFMLLAHKVLQAIGVMSMDQTPLVSSLEDHIRNESMRRTFWFIHYVGLLTCAFTGRAPPAISEELNHLRMPVEEALFDLPRVDNRPGIQSSYDYFQLPVENKACRSEFANLIRVCRIYATIVSATSQKVRLLQAWDIDHVSNAQIPSVTPVEVGLRRWLELLPDYLRLTQENLATQLSQLDGGAGTGAWAFLYMHALAECTVLALHEFSNVGMSLEGPRALVPREQKALENLTMILGALGQRGRANITVGTLLVAIGNHHSPQDPQVATWFDEYFRMWGVSYEELMNKQFRSSWGNVTSMLPGSPQHFADDTYRGQFGPDDMDFRPQDRNARRPSNSDSSSTGRSAASRKVVDRSAPHMPTNRYYDLRDEPQLLQDFSSSSGSLGGMRDGVLTSARLVGDEMGTEGPGTFMNERSTRNHLPTLITNGLTGRGGMGLNHDQESGQATMDSTSSIGSSDVFQVQPQGRYRSRISPHSNPPYTRQRVDDSEFGVDDLGWLADGTKMQ</sequence>
<dbReference type="GO" id="GO:0005634">
    <property type="term" value="C:nucleus"/>
    <property type="evidence" value="ECO:0007669"/>
    <property type="project" value="UniProtKB-SubCell"/>
</dbReference>
<dbReference type="Pfam" id="PF04082">
    <property type="entry name" value="Fungal_trans"/>
    <property type="match status" value="1"/>
</dbReference>
<feature type="region of interest" description="Disordered" evidence="6">
    <location>
        <begin position="757"/>
        <end position="776"/>
    </location>
</feature>
<feature type="region of interest" description="Disordered" evidence="6">
    <location>
        <begin position="596"/>
        <end position="658"/>
    </location>
</feature>
<dbReference type="CDD" id="cd00067">
    <property type="entry name" value="GAL4"/>
    <property type="match status" value="1"/>
</dbReference>
<dbReference type="GO" id="GO:0008270">
    <property type="term" value="F:zinc ion binding"/>
    <property type="evidence" value="ECO:0007669"/>
    <property type="project" value="InterPro"/>
</dbReference>
<organism evidence="8 9">
    <name type="scientific">Serendipita vermifera MAFF 305830</name>
    <dbReference type="NCBI Taxonomy" id="933852"/>
    <lineage>
        <taxon>Eukaryota</taxon>
        <taxon>Fungi</taxon>
        <taxon>Dikarya</taxon>
        <taxon>Basidiomycota</taxon>
        <taxon>Agaricomycotina</taxon>
        <taxon>Agaricomycetes</taxon>
        <taxon>Sebacinales</taxon>
        <taxon>Serendipitaceae</taxon>
        <taxon>Serendipita</taxon>
    </lineage>
</organism>
<evidence type="ECO:0000256" key="4">
    <source>
        <dbReference type="ARBA" id="ARBA00023163"/>
    </source>
</evidence>
<dbReference type="SMART" id="SM00066">
    <property type="entry name" value="GAL4"/>
    <property type="match status" value="1"/>
</dbReference>
<evidence type="ECO:0000313" key="9">
    <source>
        <dbReference type="Proteomes" id="UP000054097"/>
    </source>
</evidence>
<keyword evidence="2" id="KW-0479">Metal-binding</keyword>
<dbReference type="EMBL" id="KN824347">
    <property type="protein sequence ID" value="KIM22830.1"/>
    <property type="molecule type" value="Genomic_DNA"/>
</dbReference>
<dbReference type="PROSITE" id="PS00463">
    <property type="entry name" value="ZN2_CY6_FUNGAL_1"/>
    <property type="match status" value="1"/>
</dbReference>
<dbReference type="InterPro" id="IPR036864">
    <property type="entry name" value="Zn2-C6_fun-type_DNA-bd_sf"/>
</dbReference>
<keyword evidence="9" id="KW-1185">Reference proteome</keyword>
<feature type="compositionally biased region" description="Basic and acidic residues" evidence="6">
    <location>
        <begin position="613"/>
        <end position="622"/>
    </location>
</feature>
<evidence type="ECO:0000313" key="8">
    <source>
        <dbReference type="EMBL" id="KIM22830.1"/>
    </source>
</evidence>
<dbReference type="CDD" id="cd12148">
    <property type="entry name" value="fungal_TF_MHR"/>
    <property type="match status" value="1"/>
</dbReference>
<feature type="compositionally biased region" description="Low complexity" evidence="6">
    <location>
        <begin position="624"/>
        <end position="640"/>
    </location>
</feature>
<dbReference type="GO" id="GO:0003677">
    <property type="term" value="F:DNA binding"/>
    <property type="evidence" value="ECO:0007669"/>
    <property type="project" value="InterPro"/>
</dbReference>
<dbReference type="AlphaFoldDB" id="A0A0C3ADU8"/>
<evidence type="ECO:0000256" key="6">
    <source>
        <dbReference type="SAM" id="MobiDB-lite"/>
    </source>
</evidence>